<comment type="similarity">
    <text evidence="1 3">Belongs to the short-chain dehydrogenases/reductases (SDR) family.</text>
</comment>
<evidence type="ECO:0000256" key="1">
    <source>
        <dbReference type="ARBA" id="ARBA00006484"/>
    </source>
</evidence>
<dbReference type="PROSITE" id="PS00061">
    <property type="entry name" value="ADH_SHORT"/>
    <property type="match status" value="1"/>
</dbReference>
<proteinExistence type="inferred from homology"/>
<dbReference type="PRINTS" id="PR00081">
    <property type="entry name" value="GDHRDH"/>
</dbReference>
<dbReference type="PRINTS" id="PR00080">
    <property type="entry name" value="SDRFAMILY"/>
</dbReference>
<accession>A0A370GHH7</accession>
<dbReference type="PANTHER" id="PTHR44169:SF6">
    <property type="entry name" value="NADPH-DEPENDENT 1-ACYLDIHYDROXYACETONE PHOSPHATE REDUCTASE"/>
    <property type="match status" value="1"/>
</dbReference>
<dbReference type="InterPro" id="IPR020904">
    <property type="entry name" value="Sc_DH/Rdtase_CS"/>
</dbReference>
<dbReference type="Proteomes" id="UP000254720">
    <property type="component" value="Unassembled WGS sequence"/>
</dbReference>
<dbReference type="EMBL" id="QQAX01000017">
    <property type="protein sequence ID" value="RDI41834.1"/>
    <property type="molecule type" value="Genomic_DNA"/>
</dbReference>
<evidence type="ECO:0000256" key="3">
    <source>
        <dbReference type="RuleBase" id="RU000363"/>
    </source>
</evidence>
<dbReference type="Gene3D" id="3.40.50.720">
    <property type="entry name" value="NAD(P)-binding Rossmann-like Domain"/>
    <property type="match status" value="1"/>
</dbReference>
<gene>
    <name evidence="4" type="ORF">C8D86_11751</name>
</gene>
<dbReference type="OrthoDB" id="9810734at2"/>
<keyword evidence="5" id="KW-1185">Reference proteome</keyword>
<dbReference type="InterPro" id="IPR002347">
    <property type="entry name" value="SDR_fam"/>
</dbReference>
<comment type="caution">
    <text evidence="4">The sequence shown here is derived from an EMBL/GenBank/DDBJ whole genome shotgun (WGS) entry which is preliminary data.</text>
</comment>
<evidence type="ECO:0000256" key="2">
    <source>
        <dbReference type="ARBA" id="ARBA00023002"/>
    </source>
</evidence>
<reference evidence="4 5" key="1">
    <citation type="submission" date="2018-07" db="EMBL/GenBank/DDBJ databases">
        <title>Genomic Encyclopedia of Type Strains, Phase IV (KMG-IV): sequencing the most valuable type-strain genomes for metagenomic binning, comparative biology and taxonomic classification.</title>
        <authorList>
            <person name="Goeker M."/>
        </authorList>
    </citation>
    <scope>NUCLEOTIDE SEQUENCE [LARGE SCALE GENOMIC DNA]</scope>
    <source>
        <strain evidence="4 5">DSM 16500</strain>
    </source>
</reference>
<name>A0A370GHH7_9COXI</name>
<protein>
    <submittedName>
        <fullName evidence="4">Short-subunit dehydrogenase</fullName>
    </submittedName>
</protein>
<evidence type="ECO:0000313" key="5">
    <source>
        <dbReference type="Proteomes" id="UP000254720"/>
    </source>
</evidence>
<dbReference type="Pfam" id="PF00106">
    <property type="entry name" value="adh_short"/>
    <property type="match status" value="1"/>
</dbReference>
<dbReference type="SUPFAM" id="SSF51735">
    <property type="entry name" value="NAD(P)-binding Rossmann-fold domains"/>
    <property type="match status" value="1"/>
</dbReference>
<dbReference type="RefSeq" id="WP_114834834.1">
    <property type="nucleotide sequence ID" value="NZ_LR699114.1"/>
</dbReference>
<keyword evidence="2" id="KW-0560">Oxidoreductase</keyword>
<dbReference type="CDD" id="cd05374">
    <property type="entry name" value="17beta-HSD-like_SDR_c"/>
    <property type="match status" value="1"/>
</dbReference>
<evidence type="ECO:0000313" key="4">
    <source>
        <dbReference type="EMBL" id="RDI41834.1"/>
    </source>
</evidence>
<sequence>MSAKSILITGCSSGIGQRAAQRLKERGYRVFATARKVSDVQALKSQGFESFQVDVTDTASMRQALDQILSATGGKLDALFNNAAYLQAGAIEDLTREMDRAQFEANVFGPMELIRLVLPVMRQQGHGRIIQNSSILGIITLPYYGAYNASKYALEGFSNTLRQELRGTGIHVSIINPGPIHSKLRANAYQHYQQTEHERTGLHDKAYEKMEASYFNPSERDRKLTQSPDAVVKKLIHALESSRPSAHYYVGFPAKLFAFLRRILPDSALDWVLAKFSFKEGE</sequence>
<dbReference type="AlphaFoldDB" id="A0A370GHH7"/>
<dbReference type="PANTHER" id="PTHR44169">
    <property type="entry name" value="NADPH-DEPENDENT 1-ACYLDIHYDROXYACETONE PHOSPHATE REDUCTASE"/>
    <property type="match status" value="1"/>
</dbReference>
<dbReference type="GO" id="GO:0016491">
    <property type="term" value="F:oxidoreductase activity"/>
    <property type="evidence" value="ECO:0007669"/>
    <property type="project" value="UniProtKB-KW"/>
</dbReference>
<dbReference type="InterPro" id="IPR036291">
    <property type="entry name" value="NAD(P)-bd_dom_sf"/>
</dbReference>
<organism evidence="4 5">
    <name type="scientific">Aquicella lusitana</name>
    <dbReference type="NCBI Taxonomy" id="254246"/>
    <lineage>
        <taxon>Bacteria</taxon>
        <taxon>Pseudomonadati</taxon>
        <taxon>Pseudomonadota</taxon>
        <taxon>Gammaproteobacteria</taxon>
        <taxon>Legionellales</taxon>
        <taxon>Coxiellaceae</taxon>
        <taxon>Aquicella</taxon>
    </lineage>
</organism>